<keyword evidence="2" id="KW-0812">Transmembrane</keyword>
<feature type="transmembrane region" description="Helical" evidence="2">
    <location>
        <begin position="174"/>
        <end position="198"/>
    </location>
</feature>
<keyword evidence="4" id="KW-1185">Reference proteome</keyword>
<feature type="transmembrane region" description="Helical" evidence="2">
    <location>
        <begin position="127"/>
        <end position="145"/>
    </location>
</feature>
<keyword evidence="2" id="KW-1133">Transmembrane helix</keyword>
<dbReference type="EMBL" id="AP027742">
    <property type="protein sequence ID" value="BDZ76786.1"/>
    <property type="molecule type" value="Genomic_DNA"/>
</dbReference>
<feature type="compositionally biased region" description="Acidic residues" evidence="1">
    <location>
        <begin position="243"/>
        <end position="264"/>
    </location>
</feature>
<evidence type="ECO:0000256" key="1">
    <source>
        <dbReference type="SAM" id="MobiDB-lite"/>
    </source>
</evidence>
<proteinExistence type="predicted"/>
<dbReference type="Proteomes" id="UP001305815">
    <property type="component" value="Chromosome"/>
</dbReference>
<reference evidence="4" key="1">
    <citation type="journal article" date="2023" name="Int. J. Syst. Evol. Microbiol.">
        <title>Claveliimonas bilis gen. nov., sp. nov., deoxycholic acid-producing bacteria isolated from human faeces, and reclassification of Sellimonas monacensis Zenner et al. 2021 as Claveliimonas monacensis comb. nov.</title>
        <authorList>
            <person name="Hisatomi A."/>
            <person name="Kastawa N.W.E.P.G."/>
            <person name="Song I."/>
            <person name="Ohkuma M."/>
            <person name="Fukiya S."/>
            <person name="Sakamoto M."/>
        </authorList>
    </citation>
    <scope>NUCLEOTIDE SEQUENCE [LARGE SCALE GENOMIC DNA]</scope>
    <source>
        <strain evidence="4">12BBH14</strain>
    </source>
</reference>
<keyword evidence="2" id="KW-0472">Membrane</keyword>
<protein>
    <recommendedName>
        <fullName evidence="5">TMEM198/TM7SF3 family protein</fullName>
    </recommendedName>
</protein>
<evidence type="ECO:0000313" key="4">
    <source>
        <dbReference type="Proteomes" id="UP001305815"/>
    </source>
</evidence>
<accession>A0ABN6YUC6</accession>
<evidence type="ECO:0000313" key="3">
    <source>
        <dbReference type="EMBL" id="BDZ76786.1"/>
    </source>
</evidence>
<name>A0ABN6YUC6_9FIRM</name>
<feature type="transmembrane region" description="Helical" evidence="2">
    <location>
        <begin position="31"/>
        <end position="49"/>
    </location>
</feature>
<feature type="transmembrane region" description="Helical" evidence="2">
    <location>
        <begin position="54"/>
        <end position="75"/>
    </location>
</feature>
<evidence type="ECO:0008006" key="5">
    <source>
        <dbReference type="Google" id="ProtNLM"/>
    </source>
</evidence>
<sequence>MNELISIINQVSGGEPEEIIYDLQSVIQNSTASMIAGIVIGLLICFFGLKLIRVLAALAGALAGAVIGLAAGIMFGLEGTVMLIAAGALAVILACLSAILYRVGAFVWLLMLGVGAALITFTPDSLLTAFICLGAGLILGIITAIFLDPIIIIISAVAGGFIAGISAAELTGLAGSFLITVLASLVLAVIGLVIQFMMKSREVGKKERLYSESFREKESMETEVERARMLLDDEDGEKKSSPDDEDPVRESEDDEDDDDITFIE</sequence>
<organism evidence="3 4">
    <name type="scientific">Claveliimonas bilis</name>
    <dbReference type="NCBI Taxonomy" id="3028070"/>
    <lineage>
        <taxon>Bacteria</taxon>
        <taxon>Bacillati</taxon>
        <taxon>Bacillota</taxon>
        <taxon>Clostridia</taxon>
        <taxon>Lachnospirales</taxon>
        <taxon>Lachnospiraceae</taxon>
        <taxon>Claveliimonas</taxon>
    </lineage>
</organism>
<gene>
    <name evidence="3" type="ORF">Lac1_09690</name>
</gene>
<feature type="region of interest" description="Disordered" evidence="1">
    <location>
        <begin position="213"/>
        <end position="264"/>
    </location>
</feature>
<dbReference type="RefSeq" id="WP_316266371.1">
    <property type="nucleotide sequence ID" value="NZ_AP027742.1"/>
</dbReference>
<feature type="transmembrane region" description="Helical" evidence="2">
    <location>
        <begin position="105"/>
        <end position="121"/>
    </location>
</feature>
<feature type="compositionally biased region" description="Basic and acidic residues" evidence="1">
    <location>
        <begin position="213"/>
        <end position="242"/>
    </location>
</feature>
<evidence type="ECO:0000256" key="2">
    <source>
        <dbReference type="SAM" id="Phobius"/>
    </source>
</evidence>
<feature type="transmembrane region" description="Helical" evidence="2">
    <location>
        <begin position="150"/>
        <end position="168"/>
    </location>
</feature>
<feature type="transmembrane region" description="Helical" evidence="2">
    <location>
        <begin position="81"/>
        <end position="100"/>
    </location>
</feature>